<name>A0A1S8B1E0_9EURY</name>
<evidence type="ECO:0000256" key="1">
    <source>
        <dbReference type="SAM" id="MobiDB-lite"/>
    </source>
</evidence>
<proteinExistence type="predicted"/>
<evidence type="ECO:0000313" key="2">
    <source>
        <dbReference type="EMBL" id="OLZ42424.1"/>
    </source>
</evidence>
<feature type="region of interest" description="Disordered" evidence="1">
    <location>
        <begin position="58"/>
        <end position="162"/>
    </location>
</feature>
<evidence type="ECO:0000313" key="3">
    <source>
        <dbReference type="Proteomes" id="UP000189370"/>
    </source>
</evidence>
<gene>
    <name evidence="2" type="ORF">A6E15_16275</name>
</gene>
<organism evidence="2 3">
    <name type="scientific">Natrinema saccharevitans</name>
    <dbReference type="NCBI Taxonomy" id="301967"/>
    <lineage>
        <taxon>Archaea</taxon>
        <taxon>Methanobacteriati</taxon>
        <taxon>Methanobacteriota</taxon>
        <taxon>Stenosarchaea group</taxon>
        <taxon>Halobacteria</taxon>
        <taxon>Halobacteriales</taxon>
        <taxon>Natrialbaceae</taxon>
        <taxon>Natrinema</taxon>
    </lineage>
</organism>
<dbReference type="RefSeq" id="WP_076147841.1">
    <property type="nucleotide sequence ID" value="NZ_LWLN01000001.1"/>
</dbReference>
<dbReference type="EMBL" id="LWLN01000001">
    <property type="protein sequence ID" value="OLZ42424.1"/>
    <property type="molecule type" value="Genomic_DNA"/>
</dbReference>
<feature type="compositionally biased region" description="Low complexity" evidence="1">
    <location>
        <begin position="131"/>
        <end position="146"/>
    </location>
</feature>
<comment type="caution">
    <text evidence="2">The sequence shown here is derived from an EMBL/GenBank/DDBJ whole genome shotgun (WGS) entry which is preliminary data.</text>
</comment>
<dbReference type="OrthoDB" id="204261at2157"/>
<accession>A0A1S8B1E0</accession>
<sequence>MRELRNCDFCDGDAAGTFEIVPPGLEPTEAEQRRVVLCPDCRERLEGLLEPLLARARDGGAAGGAEPNATDDERSDGGSSAAIAPPSADAAEPGPADADGDSDTDTADSSLEDGITFERDEGGSDTESAVDTAGDDGSTAADAADAADSELDRGDDRDGTATARPAAYAKVVRLLRNREFPMDRRAVEDLAAGAYDLEDREVEAIVDHAVEEGEFVEKGDTLRRP</sequence>
<feature type="compositionally biased region" description="Basic and acidic residues" evidence="1">
    <location>
        <begin position="150"/>
        <end position="159"/>
    </location>
</feature>
<dbReference type="AlphaFoldDB" id="A0A1S8B1E0"/>
<protein>
    <submittedName>
        <fullName evidence="2">Uncharacterized protein</fullName>
    </submittedName>
</protein>
<feature type="compositionally biased region" description="Low complexity" evidence="1">
    <location>
        <begin position="77"/>
        <end position="97"/>
    </location>
</feature>
<keyword evidence="3" id="KW-1185">Reference proteome</keyword>
<reference evidence="3" key="1">
    <citation type="submission" date="2016-04" db="EMBL/GenBank/DDBJ databases">
        <authorList>
            <person name="Chen S.-C."/>
            <person name="Lai M.-C."/>
        </authorList>
    </citation>
    <scope>NUCLEOTIDE SEQUENCE [LARGE SCALE GENOMIC DNA]</scope>
    <source>
        <strain evidence="3">AB14</strain>
    </source>
</reference>
<dbReference type="Proteomes" id="UP000189370">
    <property type="component" value="Unassembled WGS sequence"/>
</dbReference>